<dbReference type="STRING" id="1802435.A2114_02840"/>
<evidence type="ECO:0000256" key="1">
    <source>
        <dbReference type="SAM" id="Phobius"/>
    </source>
</evidence>
<keyword evidence="1" id="KW-0472">Membrane</keyword>
<accession>A0A1G2Q9D6</accession>
<dbReference type="AlphaFoldDB" id="A0A1G2Q9D6"/>
<feature type="transmembrane region" description="Helical" evidence="1">
    <location>
        <begin position="99"/>
        <end position="121"/>
    </location>
</feature>
<evidence type="ECO:0000313" key="3">
    <source>
        <dbReference type="Proteomes" id="UP000176494"/>
    </source>
</evidence>
<comment type="caution">
    <text evidence="2">The sequence shown here is derived from an EMBL/GenBank/DDBJ whole genome shotgun (WGS) entry which is preliminary data.</text>
</comment>
<name>A0A1G2Q9D6_9BACT</name>
<feature type="transmembrane region" description="Helical" evidence="1">
    <location>
        <begin position="67"/>
        <end position="87"/>
    </location>
</feature>
<proteinExistence type="predicted"/>
<organism evidence="2 3">
    <name type="scientific">Candidatus Vogelbacteria bacterium GWA1_51_14</name>
    <dbReference type="NCBI Taxonomy" id="1802435"/>
    <lineage>
        <taxon>Bacteria</taxon>
        <taxon>Candidatus Vogeliibacteriota</taxon>
    </lineage>
</organism>
<protein>
    <submittedName>
        <fullName evidence="2">Uncharacterized protein</fullName>
    </submittedName>
</protein>
<sequence length="137" mass="15187">MIRLIWIFVIAFGLNALWENFHSGLYVHYRGGEITEFILLRAAVVDAVMIALIAAPFIFWPALNRRSWLIIIAGLIVAVALERFALATGRWAYNDLMPIIPLLATGLTPTIQLGLLGFLSFKLANKLSGYQKAGITS</sequence>
<dbReference type="Proteomes" id="UP000176494">
    <property type="component" value="Unassembled WGS sequence"/>
</dbReference>
<evidence type="ECO:0000313" key="2">
    <source>
        <dbReference type="EMBL" id="OHA57145.1"/>
    </source>
</evidence>
<gene>
    <name evidence="2" type="ORF">A2114_02840</name>
</gene>
<dbReference type="EMBL" id="MHTG01000020">
    <property type="protein sequence ID" value="OHA57145.1"/>
    <property type="molecule type" value="Genomic_DNA"/>
</dbReference>
<reference evidence="2 3" key="1">
    <citation type="journal article" date="2016" name="Nat. Commun.">
        <title>Thousands of microbial genomes shed light on interconnected biogeochemical processes in an aquifer system.</title>
        <authorList>
            <person name="Anantharaman K."/>
            <person name="Brown C.T."/>
            <person name="Hug L.A."/>
            <person name="Sharon I."/>
            <person name="Castelle C.J."/>
            <person name="Probst A.J."/>
            <person name="Thomas B.C."/>
            <person name="Singh A."/>
            <person name="Wilkins M.J."/>
            <person name="Karaoz U."/>
            <person name="Brodie E.L."/>
            <person name="Williams K.H."/>
            <person name="Hubbard S.S."/>
            <person name="Banfield J.F."/>
        </authorList>
    </citation>
    <scope>NUCLEOTIDE SEQUENCE [LARGE SCALE GENOMIC DNA]</scope>
</reference>
<feature type="transmembrane region" description="Helical" evidence="1">
    <location>
        <begin position="40"/>
        <end position="60"/>
    </location>
</feature>
<keyword evidence="1" id="KW-0812">Transmembrane</keyword>
<keyword evidence="1" id="KW-1133">Transmembrane helix</keyword>